<dbReference type="Gene3D" id="3.40.190.10">
    <property type="entry name" value="Periplasmic binding protein-like II"/>
    <property type="match status" value="2"/>
</dbReference>
<comment type="similarity">
    <text evidence="1">Belongs to the LysR transcriptional regulatory family.</text>
</comment>
<dbReference type="SUPFAM" id="SSF46785">
    <property type="entry name" value="Winged helix' DNA-binding domain"/>
    <property type="match status" value="1"/>
</dbReference>
<keyword evidence="5" id="KW-0804">Transcription</keyword>
<dbReference type="InterPro" id="IPR005119">
    <property type="entry name" value="LysR_subst-bd"/>
</dbReference>
<dbReference type="InterPro" id="IPR036388">
    <property type="entry name" value="WH-like_DNA-bd_sf"/>
</dbReference>
<organism evidence="7 8">
    <name type="scientific">Bowmanella yangjiangensis</name>
    <dbReference type="NCBI Taxonomy" id="2811230"/>
    <lineage>
        <taxon>Bacteria</taxon>
        <taxon>Pseudomonadati</taxon>
        <taxon>Pseudomonadota</taxon>
        <taxon>Gammaproteobacteria</taxon>
        <taxon>Alteromonadales</taxon>
        <taxon>Alteromonadaceae</taxon>
        <taxon>Bowmanella</taxon>
    </lineage>
</organism>
<keyword evidence="4" id="KW-0010">Activator</keyword>
<feature type="domain" description="HTH lysR-type" evidence="6">
    <location>
        <begin position="1"/>
        <end position="58"/>
    </location>
</feature>
<evidence type="ECO:0000313" key="7">
    <source>
        <dbReference type="EMBL" id="MBN7819650.1"/>
    </source>
</evidence>
<evidence type="ECO:0000256" key="2">
    <source>
        <dbReference type="ARBA" id="ARBA00023015"/>
    </source>
</evidence>
<dbReference type="PANTHER" id="PTHR30346:SF26">
    <property type="entry name" value="HYDROGEN PEROXIDE-INDUCIBLE GENES ACTIVATOR"/>
    <property type="match status" value="1"/>
</dbReference>
<dbReference type="InterPro" id="IPR036390">
    <property type="entry name" value="WH_DNA-bd_sf"/>
</dbReference>
<dbReference type="PRINTS" id="PR00039">
    <property type="entry name" value="HTHLYSR"/>
</dbReference>
<dbReference type="Gene3D" id="1.10.10.10">
    <property type="entry name" value="Winged helix-like DNA-binding domain superfamily/Winged helix DNA-binding domain"/>
    <property type="match status" value="1"/>
</dbReference>
<comment type="caution">
    <text evidence="7">The sequence shown here is derived from an EMBL/GenBank/DDBJ whole genome shotgun (WGS) entry which is preliminary data.</text>
</comment>
<dbReference type="Pfam" id="PF03466">
    <property type="entry name" value="LysR_substrate"/>
    <property type="match status" value="1"/>
</dbReference>
<evidence type="ECO:0000259" key="6">
    <source>
        <dbReference type="PROSITE" id="PS50931"/>
    </source>
</evidence>
<gene>
    <name evidence="7" type="ORF">J0A65_07220</name>
</gene>
<dbReference type="PANTHER" id="PTHR30346">
    <property type="entry name" value="TRANSCRIPTIONAL DUAL REGULATOR HCAR-RELATED"/>
    <property type="match status" value="1"/>
</dbReference>
<keyword evidence="2" id="KW-0805">Transcription regulation</keyword>
<evidence type="ECO:0000256" key="1">
    <source>
        <dbReference type="ARBA" id="ARBA00009437"/>
    </source>
</evidence>
<dbReference type="PROSITE" id="PS50931">
    <property type="entry name" value="HTH_LYSR"/>
    <property type="match status" value="1"/>
</dbReference>
<accession>A0ABS3CRH3</accession>
<protein>
    <submittedName>
        <fullName evidence="7">LysR family transcriptional regulator</fullName>
    </submittedName>
</protein>
<name>A0ABS3CRH3_9ALTE</name>
<dbReference type="Pfam" id="PF00126">
    <property type="entry name" value="HTH_1"/>
    <property type="match status" value="1"/>
</dbReference>
<keyword evidence="8" id="KW-1185">Reference proteome</keyword>
<dbReference type="EMBL" id="JAFKCS010000005">
    <property type="protein sequence ID" value="MBN7819650.1"/>
    <property type="molecule type" value="Genomic_DNA"/>
</dbReference>
<keyword evidence="3" id="KW-0238">DNA-binding</keyword>
<evidence type="ECO:0000256" key="5">
    <source>
        <dbReference type="ARBA" id="ARBA00023163"/>
    </source>
</evidence>
<evidence type="ECO:0000313" key="8">
    <source>
        <dbReference type="Proteomes" id="UP000663992"/>
    </source>
</evidence>
<proteinExistence type="inferred from homology"/>
<evidence type="ECO:0000256" key="3">
    <source>
        <dbReference type="ARBA" id="ARBA00023125"/>
    </source>
</evidence>
<dbReference type="RefSeq" id="WP_206593465.1">
    <property type="nucleotide sequence ID" value="NZ_JAFKCS010000005.1"/>
</dbReference>
<sequence>MDLRVLGHFVAVYEQGSFSAASRSRFIAQPSLSAALKQLEDELGRPLFVRHARGVRATDAAEQLYPLAKQLLGQADAIQAMFSGRQVKEPFRLGLIKGLGVARMSTLLKQFTSTRDSLELTLVPPEEACDARLITRDLLLPGEQFLPTWVEEYQLAIPVGHPLSLLEKVCITDLADVAFIQRTPCDAWNSLKTLLREAAVSVDIRARIQTIEYAVGLVSAGVGCALIPVHAELQQHDVLFKPLQELQLNREIGLAWRRDGEVVQLLRLLLRPDSVGL</sequence>
<reference evidence="7 8" key="1">
    <citation type="submission" date="2021-03" db="EMBL/GenBank/DDBJ databases">
        <title>novel species isolated from a fishpond in China.</title>
        <authorList>
            <person name="Lu H."/>
            <person name="Cai Z."/>
        </authorList>
    </citation>
    <scope>NUCLEOTIDE SEQUENCE [LARGE SCALE GENOMIC DNA]</scope>
    <source>
        <strain evidence="7 8">Y57</strain>
    </source>
</reference>
<dbReference type="Proteomes" id="UP000663992">
    <property type="component" value="Unassembled WGS sequence"/>
</dbReference>
<dbReference type="InterPro" id="IPR000847">
    <property type="entry name" value="LysR_HTH_N"/>
</dbReference>
<evidence type="ECO:0000256" key="4">
    <source>
        <dbReference type="ARBA" id="ARBA00023159"/>
    </source>
</evidence>
<dbReference type="SUPFAM" id="SSF53850">
    <property type="entry name" value="Periplasmic binding protein-like II"/>
    <property type="match status" value="1"/>
</dbReference>